<dbReference type="STRING" id="94130.A0A2Z6S885"/>
<dbReference type="Proteomes" id="UP000247702">
    <property type="component" value="Unassembled WGS sequence"/>
</dbReference>
<dbReference type="PANTHER" id="PTHR40132">
    <property type="entry name" value="PRE-MRNA-SPLICING FACTOR 38B"/>
    <property type="match status" value="1"/>
</dbReference>
<accession>A0A2Z6S885</accession>
<keyword evidence="4" id="KW-1185">Reference proteome</keyword>
<sequence>MSKVPSKNEVTKPKSALDVAVNQLVRASVGGVPSTISDESLDKYVADLILKEAAAKNKQYNKEGVRAYLPNTGTPPCKLPKTNKRFLFNVVKNVDFHNQALIRKMEEEAAARRRALNRSRRHDSDDERRRYSRSRRSERYHRKDRKYSNMSDDYDRYHSDDDDYSNSERDRKLNHKERKYSSRTSKHDDVRSSSSRKKSTRRSVSPVSSSSSDYPEKASTRLISNELRKEQTNLSIDSPSNKSASRLNIIKKGRGEVSNGSKMDKYFRKDYNPMFDIEPFIGEDNWFNYEVFDQIITEKPLDDDTKKRKKRHKEKSKHKKEKHKSKKKRKRDSDDSEMSSDSEEDQKKYRKSDDIDLKPVSVREWDKPKLTSGTWDPDKTI</sequence>
<feature type="compositionally biased region" description="Low complexity" evidence="1">
    <location>
        <begin position="202"/>
        <end position="213"/>
    </location>
</feature>
<comment type="caution">
    <text evidence="2">The sequence shown here is derived from an EMBL/GenBank/DDBJ whole genome shotgun (WGS) entry which is preliminary data.</text>
</comment>
<reference evidence="3" key="2">
    <citation type="submission" date="2019-10" db="EMBL/GenBank/DDBJ databases">
        <title>Conservation and host-specific expression of non-tandemly repeated heterogenous ribosome RNA gene in arbuscular mycorrhizal fungi.</title>
        <authorList>
            <person name="Maeda T."/>
            <person name="Kobayashi Y."/>
            <person name="Nakagawa T."/>
            <person name="Ezawa T."/>
            <person name="Yamaguchi K."/>
            <person name="Bino T."/>
            <person name="Nishimoto Y."/>
            <person name="Shigenobu S."/>
            <person name="Kawaguchi M."/>
        </authorList>
    </citation>
    <scope>NUCLEOTIDE SEQUENCE</scope>
    <source>
        <strain evidence="3">HR1</strain>
    </source>
</reference>
<dbReference type="OrthoDB" id="2431475at2759"/>
<dbReference type="PANTHER" id="PTHR40132:SF1">
    <property type="entry name" value="PRE-MRNA-SPLICING FACTOR 38B"/>
    <property type="match status" value="1"/>
</dbReference>
<feature type="compositionally biased region" description="Basic and acidic residues" evidence="1">
    <location>
        <begin position="345"/>
        <end position="369"/>
    </location>
</feature>
<dbReference type="Proteomes" id="UP000615446">
    <property type="component" value="Unassembled WGS sequence"/>
</dbReference>
<organism evidence="2 4">
    <name type="scientific">Rhizophagus clarus</name>
    <dbReference type="NCBI Taxonomy" id="94130"/>
    <lineage>
        <taxon>Eukaryota</taxon>
        <taxon>Fungi</taxon>
        <taxon>Fungi incertae sedis</taxon>
        <taxon>Mucoromycota</taxon>
        <taxon>Glomeromycotina</taxon>
        <taxon>Glomeromycetes</taxon>
        <taxon>Glomerales</taxon>
        <taxon>Glomeraceae</taxon>
        <taxon>Rhizophagus</taxon>
    </lineage>
</organism>
<evidence type="ECO:0000313" key="2">
    <source>
        <dbReference type="EMBL" id="GBC07155.1"/>
    </source>
</evidence>
<dbReference type="AlphaFoldDB" id="A0A2Z6S885"/>
<gene>
    <name evidence="3" type="ORF">RCL2_001371800</name>
    <name evidence="2" type="ORF">RclHR1_00730004</name>
</gene>
<feature type="compositionally biased region" description="Polar residues" evidence="1">
    <location>
        <begin position="232"/>
        <end position="246"/>
    </location>
</feature>
<feature type="region of interest" description="Disordered" evidence="1">
    <location>
        <begin position="302"/>
        <end position="381"/>
    </location>
</feature>
<evidence type="ECO:0000313" key="3">
    <source>
        <dbReference type="EMBL" id="GES86664.1"/>
    </source>
</evidence>
<evidence type="ECO:0000256" key="1">
    <source>
        <dbReference type="SAM" id="MobiDB-lite"/>
    </source>
</evidence>
<feature type="compositionally biased region" description="Acidic residues" evidence="1">
    <location>
        <begin position="334"/>
        <end position="344"/>
    </location>
</feature>
<dbReference type="EMBL" id="BEXD01004126">
    <property type="protein sequence ID" value="GBC07155.1"/>
    <property type="molecule type" value="Genomic_DNA"/>
</dbReference>
<reference evidence="2 4" key="1">
    <citation type="submission" date="2017-11" db="EMBL/GenBank/DDBJ databases">
        <title>The genome of Rhizophagus clarus HR1 reveals common genetic basis of auxotrophy among arbuscular mycorrhizal fungi.</title>
        <authorList>
            <person name="Kobayashi Y."/>
        </authorList>
    </citation>
    <scope>NUCLEOTIDE SEQUENCE [LARGE SCALE GENOMIC DNA]</scope>
    <source>
        <strain evidence="2 4">HR1</strain>
    </source>
</reference>
<evidence type="ECO:0000313" key="4">
    <source>
        <dbReference type="Proteomes" id="UP000247702"/>
    </source>
</evidence>
<feature type="compositionally biased region" description="Basic residues" evidence="1">
    <location>
        <begin position="307"/>
        <end position="330"/>
    </location>
</feature>
<proteinExistence type="predicted"/>
<protein>
    <submittedName>
        <fullName evidence="2">Uncharacterized protein</fullName>
    </submittedName>
</protein>
<dbReference type="EMBL" id="BLAL01000162">
    <property type="protein sequence ID" value="GES86664.1"/>
    <property type="molecule type" value="Genomic_DNA"/>
</dbReference>
<feature type="region of interest" description="Disordered" evidence="1">
    <location>
        <begin position="113"/>
        <end position="249"/>
    </location>
</feature>
<feature type="compositionally biased region" description="Basic residues" evidence="1">
    <location>
        <begin position="130"/>
        <end position="145"/>
    </location>
</feature>
<name>A0A2Z6S885_9GLOM</name>